<proteinExistence type="predicted"/>
<reference evidence="1 2" key="1">
    <citation type="journal article" date="2024" name="Nat. Commun.">
        <title>Phylogenomics reveals the evolutionary origins of lichenization in chlorophyte algae.</title>
        <authorList>
            <person name="Puginier C."/>
            <person name="Libourel C."/>
            <person name="Otte J."/>
            <person name="Skaloud P."/>
            <person name="Haon M."/>
            <person name="Grisel S."/>
            <person name="Petersen M."/>
            <person name="Berrin J.G."/>
            <person name="Delaux P.M."/>
            <person name="Dal Grande F."/>
            <person name="Keller J."/>
        </authorList>
    </citation>
    <scope>NUCLEOTIDE SEQUENCE [LARGE SCALE GENOMIC DNA]</scope>
    <source>
        <strain evidence="1 2">SAG 216-7</strain>
    </source>
</reference>
<dbReference type="Proteomes" id="UP001491310">
    <property type="component" value="Unassembled WGS sequence"/>
</dbReference>
<name>A0ABR2YTE0_9CHLO</name>
<dbReference type="EMBL" id="JALJOT010000005">
    <property type="protein sequence ID" value="KAK9915080.1"/>
    <property type="molecule type" value="Genomic_DNA"/>
</dbReference>
<sequence>MHPRSELGVWVRSQSGRMELGVTQQGTCAVDDQSIGPYDKESIELELAAASLERDYIYGVLGRGAMGATFKARLPSGIQVALKLAPSVAFGWANGGLWGWLWHRHSCLAWTVSAAR</sequence>
<gene>
    <name evidence="1" type="ORF">WJX75_004490</name>
</gene>
<protein>
    <recommendedName>
        <fullName evidence="3">Protein kinase domain-containing protein</fullName>
    </recommendedName>
</protein>
<keyword evidence="2" id="KW-1185">Reference proteome</keyword>
<comment type="caution">
    <text evidence="1">The sequence shown here is derived from an EMBL/GenBank/DDBJ whole genome shotgun (WGS) entry which is preliminary data.</text>
</comment>
<organism evidence="1 2">
    <name type="scientific">Coccomyxa subellipsoidea</name>
    <dbReference type="NCBI Taxonomy" id="248742"/>
    <lineage>
        <taxon>Eukaryota</taxon>
        <taxon>Viridiplantae</taxon>
        <taxon>Chlorophyta</taxon>
        <taxon>core chlorophytes</taxon>
        <taxon>Trebouxiophyceae</taxon>
        <taxon>Trebouxiophyceae incertae sedis</taxon>
        <taxon>Coccomyxaceae</taxon>
        <taxon>Coccomyxa</taxon>
    </lineage>
</organism>
<accession>A0ABR2YTE0</accession>
<evidence type="ECO:0000313" key="1">
    <source>
        <dbReference type="EMBL" id="KAK9915080.1"/>
    </source>
</evidence>
<evidence type="ECO:0008006" key="3">
    <source>
        <dbReference type="Google" id="ProtNLM"/>
    </source>
</evidence>
<evidence type="ECO:0000313" key="2">
    <source>
        <dbReference type="Proteomes" id="UP001491310"/>
    </source>
</evidence>